<dbReference type="AlphaFoldDB" id="A0A6N9I2S9"/>
<protein>
    <submittedName>
        <fullName evidence="2">DUF87 domain-containing protein</fullName>
    </submittedName>
</protein>
<dbReference type="InterPro" id="IPR027417">
    <property type="entry name" value="P-loop_NTPase"/>
</dbReference>
<dbReference type="SUPFAM" id="SSF52540">
    <property type="entry name" value="P-loop containing nucleoside triphosphate hydrolases"/>
    <property type="match status" value="1"/>
</dbReference>
<dbReference type="Proteomes" id="UP000449209">
    <property type="component" value="Unassembled WGS sequence"/>
</dbReference>
<accession>A0A6N9I2S9</accession>
<comment type="caution">
    <text evidence="2">The sequence shown here is derived from an EMBL/GenBank/DDBJ whole genome shotgun (WGS) entry which is preliminary data.</text>
</comment>
<evidence type="ECO:0000259" key="1">
    <source>
        <dbReference type="Pfam" id="PF01935"/>
    </source>
</evidence>
<dbReference type="PANTHER" id="PTHR42957">
    <property type="entry name" value="HELICASE MJ1565-RELATED"/>
    <property type="match status" value="1"/>
</dbReference>
<dbReference type="Gene3D" id="3.40.50.300">
    <property type="entry name" value="P-loop containing nucleotide triphosphate hydrolases"/>
    <property type="match status" value="2"/>
</dbReference>
<reference evidence="2 3" key="1">
    <citation type="journal article" date="2019" name="Appl. Environ. Microbiol.">
        <title>Genetic determinants of hydroxycinnamic acid metabolism in heterofermentative lactobacilli.</title>
        <authorList>
            <person name="Gaur G."/>
            <person name="Oh J.H."/>
            <person name="Filannino P."/>
            <person name="Gobbetti M."/>
            <person name="van Pijkeren J.P."/>
            <person name="Ganzle M.G."/>
        </authorList>
    </citation>
    <scope>NUCLEOTIDE SEQUENCE [LARGE SCALE GENOMIC DNA]</scope>
    <source>
        <strain evidence="2 3">C5</strain>
    </source>
</reference>
<dbReference type="PANTHER" id="PTHR42957:SF1">
    <property type="entry name" value="HELICASE MJ1565-RELATED"/>
    <property type="match status" value="1"/>
</dbReference>
<gene>
    <name evidence="2" type="ORF">GB993_07055</name>
</gene>
<sequence length="418" mass="46135">MTGTTNLDGFAVRRFSAEPVVIEANRLFSQHLLIVGQTGSGKSTSAVALLNALMRQNQTGIILDPTGEYAHLPHAVVGKLGDNAFIDFAKLSADQLAEIIGIDDDIVVAMLSAAMTSLRLAYNVLHQETPYVKVGVSWTDYEAQLERLHDFPRPYDIRLLPDQLLEECVQPASDAEADFSLLGQQYDRPRQHQLVPVLAAVRKFLADPTMQRLFRLPRPKRRSEQAHVDTSAKTQYDVVYLLTMFAAMKAQHRFLVIDLSALRSNLKVGKLVVSTLAATLLAIKTNLPHTVPIVLTVDEAHRYLTEAASHVGWVDQDGLSRVAREGRKAGLYLMLTTQSPLDLPSQLLGEFGNLLVHRVTTIDELSKLPIVNDIGKELAQQNMGEATFVGNGFEEPLTVTMVRAGDVQHDTASPVFRD</sequence>
<dbReference type="OrthoDB" id="9806951at2"/>
<dbReference type="Pfam" id="PF01935">
    <property type="entry name" value="DUF87"/>
    <property type="match status" value="1"/>
</dbReference>
<dbReference type="CDD" id="cd01127">
    <property type="entry name" value="TrwB_TraG_TraD_VirD4"/>
    <property type="match status" value="1"/>
</dbReference>
<organism evidence="2 3">
    <name type="scientific">Furfurilactobacillus milii</name>
    <dbReference type="NCBI Taxonomy" id="2888272"/>
    <lineage>
        <taxon>Bacteria</taxon>
        <taxon>Bacillati</taxon>
        <taxon>Bacillota</taxon>
        <taxon>Bacilli</taxon>
        <taxon>Lactobacillales</taxon>
        <taxon>Lactobacillaceae</taxon>
        <taxon>Furfurilactobacillus</taxon>
    </lineage>
</organism>
<dbReference type="EMBL" id="WEZQ01000011">
    <property type="protein sequence ID" value="MYV17260.1"/>
    <property type="molecule type" value="Genomic_DNA"/>
</dbReference>
<proteinExistence type="predicted"/>
<dbReference type="InterPro" id="IPR008571">
    <property type="entry name" value="HerA-like"/>
</dbReference>
<feature type="domain" description="Helicase HerA central" evidence="1">
    <location>
        <begin position="19"/>
        <end position="111"/>
    </location>
</feature>
<dbReference type="InterPro" id="IPR002789">
    <property type="entry name" value="HerA_central"/>
</dbReference>
<name>A0A6N9I2S9_9LACO</name>
<dbReference type="RefSeq" id="WP_161003672.1">
    <property type="nucleotide sequence ID" value="NZ_WEZQ01000011.1"/>
</dbReference>
<evidence type="ECO:0000313" key="2">
    <source>
        <dbReference type="EMBL" id="MYV17260.1"/>
    </source>
</evidence>
<evidence type="ECO:0000313" key="3">
    <source>
        <dbReference type="Proteomes" id="UP000449209"/>
    </source>
</evidence>